<organism evidence="3 4">
    <name type="scientific">Galdieria partita</name>
    <dbReference type="NCBI Taxonomy" id="83374"/>
    <lineage>
        <taxon>Eukaryota</taxon>
        <taxon>Rhodophyta</taxon>
        <taxon>Bangiophyceae</taxon>
        <taxon>Galdieriales</taxon>
        <taxon>Galdieriaceae</taxon>
        <taxon>Galdieria</taxon>
    </lineage>
</organism>
<dbReference type="Proteomes" id="UP001061958">
    <property type="component" value="Unassembled WGS sequence"/>
</dbReference>
<dbReference type="PANTHER" id="PTHR13179:SF8">
    <property type="entry name" value="GATOR COMPLEX PROTEIN DEPDC5"/>
    <property type="match status" value="1"/>
</dbReference>
<dbReference type="GO" id="GO:1990130">
    <property type="term" value="C:GATOR1 complex"/>
    <property type="evidence" value="ECO:0007669"/>
    <property type="project" value="TreeGrafter"/>
</dbReference>
<feature type="domain" description="Vacuolar membrane-associated protein Iml1 N-terminal" evidence="1">
    <location>
        <begin position="113"/>
        <end position="424"/>
    </location>
</feature>
<proteinExistence type="predicted"/>
<dbReference type="GO" id="GO:0010508">
    <property type="term" value="P:positive regulation of autophagy"/>
    <property type="evidence" value="ECO:0007669"/>
    <property type="project" value="TreeGrafter"/>
</dbReference>
<dbReference type="InterPro" id="IPR027244">
    <property type="entry name" value="IML1"/>
</dbReference>
<dbReference type="AlphaFoldDB" id="A0A9C7UQP5"/>
<reference evidence="3" key="1">
    <citation type="journal article" date="2022" name="Proc. Natl. Acad. Sci. U.S.A.">
        <title>Life cycle and functional genomics of the unicellular red alga Galdieria for elucidating algal and plant evolution and industrial use.</title>
        <authorList>
            <person name="Hirooka S."/>
            <person name="Itabashi T."/>
            <person name="Ichinose T.M."/>
            <person name="Onuma R."/>
            <person name="Fujiwara T."/>
            <person name="Yamashita S."/>
            <person name="Jong L.W."/>
            <person name="Tomita R."/>
            <person name="Iwane A.H."/>
            <person name="Miyagishima S.Y."/>
        </authorList>
    </citation>
    <scope>NUCLEOTIDE SEQUENCE</scope>
    <source>
        <strain evidence="3">NBRC 102759</strain>
    </source>
</reference>
<sequence length="1100" mass="127178">MVQNDLEQSVDSSECNTIRWLRLRIHNAGLYQDQDLLVNPDYLHATCGDILRLSKPGESERVCFLKVTDTRSIQGTKTEISISQSVAERFQFAGHSLVQVANLGPRVTPLSFVEVLVKNQYLSSSEMWRLKFLLNGQCIYSGKILFLDRIQARVKSLFMDTSPVESGIVSHETKFNFRSQSAKTVWLIEFSKELWEETMDGRLYFELIVEFVERILERWNSDGLQHILSIVVFSRVFYHNLWEAKMLFRPSLTRKDSHSSINVLMDEDKRPYSDLYFPLLTNERVGHSKSIVPRVIGSLKRLFYRFPLLIGSSSLQERFEYSAHAVCDETKFSLMLPGSAESCVSEESNLLEAFNLCLNDFECHHIDRELKATGNHVVIFTASRGIWKVNENLVKLTKRRLMSNGVGWEVISVGVPLTDLAPVFILHPSKNQMKHSSKKWKDHEENQNVLMHLSRSISIAQMERTEKVGTLSYKFPKDWFPLRFIGPRFPSAFVKSTSPQNEIRFYLEDFSDNFQLESPNFATAMRIHDSRAAVVHTKHSQAPLFSKMPRSTSVDVFHSARSKEKKQSNPGSGSYATFGKSFDMTRKSVHGNYLSSVNSLKDSRMNPRSNRTRWAHSIFPFNVDSDLAALFVVDIKPWIEFETFEQLPCVDVQRQIMWNNLSEPSILPLTTEFAPNSIFSKSYFLQYLYTLPLPPKPKSDSQLFNESARALVKELVCQRMVQDFQVVAHLSDELFWKNLASPELYERTIERHVFSLKSSGKRQKSSFPGEELGQIRCVLAKGREYHELTINPENYTVQVRRFVKVDAPEKRIPVFNYHYNLFSTTSNRFISKEGSFFIQTGSINWNRLDQILVEGLVSPCSSQLLMKELQARVVRFAIIPSENKSTESISQFLRAITREEIQVEQLPLKSLDGYSTQEEQSFIKLEMGMFKGARHEWIVLGVDKFHVTSTAFHWTLYWLVCEGGVVEDYIQFCFRRAKQQGLTCCRVPFDFVNSQTSWTVTTCWYNISVVLWKHSVEKMMLEGGLFLDSRDSKNICLIHQTGCCLVQWHIDTERVYWRESSAIENTQSSRKHVFNFINRTIYLSKFVHAMLHDIIDQVPL</sequence>
<dbReference type="InterPro" id="IPR048255">
    <property type="entry name" value="IML1_N"/>
</dbReference>
<evidence type="ECO:0008006" key="5">
    <source>
        <dbReference type="Google" id="ProtNLM"/>
    </source>
</evidence>
<dbReference type="EMBL" id="BQMJ01000027">
    <property type="protein sequence ID" value="GJQ11815.1"/>
    <property type="molecule type" value="Genomic_DNA"/>
</dbReference>
<gene>
    <name evidence="3" type="ORF">GpartN1_g3606.t1</name>
</gene>
<evidence type="ECO:0000313" key="3">
    <source>
        <dbReference type="EMBL" id="GJQ11815.1"/>
    </source>
</evidence>
<name>A0A9C7UQP5_9RHOD</name>
<evidence type="ECO:0000259" key="1">
    <source>
        <dbReference type="Pfam" id="PF12257"/>
    </source>
</evidence>
<dbReference type="InterPro" id="IPR055213">
    <property type="entry name" value="IML1_double_psi_beta_barrel"/>
</dbReference>
<dbReference type="GO" id="GO:1904262">
    <property type="term" value="P:negative regulation of TORC1 signaling"/>
    <property type="evidence" value="ECO:0007669"/>
    <property type="project" value="TreeGrafter"/>
</dbReference>
<evidence type="ECO:0000313" key="4">
    <source>
        <dbReference type="Proteomes" id="UP001061958"/>
    </source>
</evidence>
<evidence type="ECO:0000259" key="2">
    <source>
        <dbReference type="Pfam" id="PF23013"/>
    </source>
</evidence>
<dbReference type="Pfam" id="PF12257">
    <property type="entry name" value="IML1"/>
    <property type="match status" value="1"/>
</dbReference>
<dbReference type="OrthoDB" id="39497at2759"/>
<feature type="domain" description="IML1 N-terminal double psi beta-barrel" evidence="2">
    <location>
        <begin position="21"/>
        <end position="100"/>
    </location>
</feature>
<protein>
    <recommendedName>
        <fullName evidence="5">Vacuolar membrane-associated protein iml1</fullName>
    </recommendedName>
</protein>
<dbReference type="PANTHER" id="PTHR13179">
    <property type="entry name" value="DEP DOMAIN CONTAINING PROTEIN 5"/>
    <property type="match status" value="1"/>
</dbReference>
<comment type="caution">
    <text evidence="3">The sequence shown here is derived from an EMBL/GenBank/DDBJ whole genome shotgun (WGS) entry which is preliminary data.</text>
</comment>
<reference evidence="3" key="2">
    <citation type="submission" date="2022-01" db="EMBL/GenBank/DDBJ databases">
        <authorList>
            <person name="Hirooka S."/>
            <person name="Miyagishima S.Y."/>
        </authorList>
    </citation>
    <scope>NUCLEOTIDE SEQUENCE</scope>
    <source>
        <strain evidence="3">NBRC 102759</strain>
    </source>
</reference>
<keyword evidence="4" id="KW-1185">Reference proteome</keyword>
<dbReference type="GO" id="GO:0005096">
    <property type="term" value="F:GTPase activator activity"/>
    <property type="evidence" value="ECO:0007669"/>
    <property type="project" value="InterPro"/>
</dbReference>
<accession>A0A9C7UQP5</accession>
<dbReference type="Pfam" id="PF23013">
    <property type="entry name" value="IML1_N"/>
    <property type="match status" value="1"/>
</dbReference>